<evidence type="ECO:0000313" key="3">
    <source>
        <dbReference type="Proteomes" id="UP000318571"/>
    </source>
</evidence>
<feature type="compositionally biased region" description="Polar residues" evidence="1">
    <location>
        <begin position="71"/>
        <end position="88"/>
    </location>
</feature>
<feature type="compositionally biased region" description="Polar residues" evidence="1">
    <location>
        <begin position="1"/>
        <end position="27"/>
    </location>
</feature>
<name>A0A553NQF9_TIGCA</name>
<dbReference type="AlphaFoldDB" id="A0A553NQF9"/>
<evidence type="ECO:0000313" key="2">
    <source>
        <dbReference type="EMBL" id="TRY67650.1"/>
    </source>
</evidence>
<gene>
    <name evidence="2" type="ORF">TCAL_03464</name>
</gene>
<feature type="compositionally biased region" description="Polar residues" evidence="1">
    <location>
        <begin position="50"/>
        <end position="59"/>
    </location>
</feature>
<sequence>MGQIFTTPTYDYTQTSQEGSPTSTTPTTHEKADLIVPGGVAAFRGRDPRSISQEVNRTPIQLDKSEEDQASVGSTSTDAKSQEGSQENWIHKKMKSLSLDPRSPSGIPRTPIMIQDSPNAKDNSADQDSETTPIMHKKPPLRGHHAMPASKLSFSPEVDAVDKENNPPSTIRPKLESPNILIENPSSPILAKDNNVVVVKRALGTQSQVSSDSRLPLIEANMVEVSPPTNYLRENTDDTTFAPQVNSTVVI</sequence>
<dbReference type="EMBL" id="VCGU01000011">
    <property type="protein sequence ID" value="TRY67650.1"/>
    <property type="molecule type" value="Genomic_DNA"/>
</dbReference>
<dbReference type="Proteomes" id="UP000318571">
    <property type="component" value="Chromosome 4"/>
</dbReference>
<comment type="caution">
    <text evidence="2">The sequence shown here is derived from an EMBL/GenBank/DDBJ whole genome shotgun (WGS) entry which is preliminary data.</text>
</comment>
<organism evidence="2 3">
    <name type="scientific">Tigriopus californicus</name>
    <name type="common">Marine copepod</name>
    <dbReference type="NCBI Taxonomy" id="6832"/>
    <lineage>
        <taxon>Eukaryota</taxon>
        <taxon>Metazoa</taxon>
        <taxon>Ecdysozoa</taxon>
        <taxon>Arthropoda</taxon>
        <taxon>Crustacea</taxon>
        <taxon>Multicrustacea</taxon>
        <taxon>Hexanauplia</taxon>
        <taxon>Copepoda</taxon>
        <taxon>Harpacticoida</taxon>
        <taxon>Harpacticidae</taxon>
        <taxon>Tigriopus</taxon>
    </lineage>
</organism>
<keyword evidence="3" id="KW-1185">Reference proteome</keyword>
<accession>A0A553NQF9</accession>
<feature type="region of interest" description="Disordered" evidence="1">
    <location>
        <begin position="1"/>
        <end position="145"/>
    </location>
</feature>
<evidence type="ECO:0000256" key="1">
    <source>
        <dbReference type="SAM" id="MobiDB-lite"/>
    </source>
</evidence>
<reference evidence="2 3" key="1">
    <citation type="journal article" date="2018" name="Nat. Ecol. Evol.">
        <title>Genomic signatures of mitonuclear coevolution across populations of Tigriopus californicus.</title>
        <authorList>
            <person name="Barreto F.S."/>
            <person name="Watson E.T."/>
            <person name="Lima T.G."/>
            <person name="Willett C.S."/>
            <person name="Edmands S."/>
            <person name="Li W."/>
            <person name="Burton R.S."/>
        </authorList>
    </citation>
    <scope>NUCLEOTIDE SEQUENCE [LARGE SCALE GENOMIC DNA]</scope>
    <source>
        <strain evidence="2 3">San Diego</strain>
    </source>
</reference>
<feature type="compositionally biased region" description="Basic residues" evidence="1">
    <location>
        <begin position="135"/>
        <end position="145"/>
    </location>
</feature>
<proteinExistence type="predicted"/>
<protein>
    <submittedName>
        <fullName evidence="2">Uncharacterized protein</fullName>
    </submittedName>
</protein>